<protein>
    <submittedName>
        <fullName evidence="2">Uncharacterized protein</fullName>
    </submittedName>
</protein>
<gene>
    <name evidence="2" type="ORF">TCEB3V08_LOCUS2558</name>
</gene>
<sequence>MKDYYIIVMEKPLPVHPTEIRTSISPSSAVELNTTSALANYATEEVNPHLRGGRVENHLGNPPASSPNRDSNLDLSVLSSRAQHKRDLVKLTNSSEQTTRLDRAIVTYANKFLQGNPSWWARLAIFLRSVPAFEWWESVQYHGTNSPLFVASLASVTVFTLVMKSDSYRSHDLTYAHMKTVLVMSSNV</sequence>
<dbReference type="AlphaFoldDB" id="A0A7R9GRB6"/>
<reference evidence="2" key="1">
    <citation type="submission" date="2020-11" db="EMBL/GenBank/DDBJ databases">
        <authorList>
            <person name="Tran Van P."/>
        </authorList>
    </citation>
    <scope>NUCLEOTIDE SEQUENCE</scope>
</reference>
<evidence type="ECO:0000256" key="1">
    <source>
        <dbReference type="SAM" id="MobiDB-lite"/>
    </source>
</evidence>
<name>A0A7R9GRB6_TIMCR</name>
<dbReference type="EMBL" id="OC317029">
    <property type="protein sequence ID" value="CAD7394639.1"/>
    <property type="molecule type" value="Genomic_DNA"/>
</dbReference>
<proteinExistence type="predicted"/>
<accession>A0A7R9GRB6</accession>
<organism evidence="2">
    <name type="scientific">Timema cristinae</name>
    <name type="common">Walking stick</name>
    <dbReference type="NCBI Taxonomy" id="61476"/>
    <lineage>
        <taxon>Eukaryota</taxon>
        <taxon>Metazoa</taxon>
        <taxon>Ecdysozoa</taxon>
        <taxon>Arthropoda</taxon>
        <taxon>Hexapoda</taxon>
        <taxon>Insecta</taxon>
        <taxon>Pterygota</taxon>
        <taxon>Neoptera</taxon>
        <taxon>Polyneoptera</taxon>
        <taxon>Phasmatodea</taxon>
        <taxon>Timematodea</taxon>
        <taxon>Timematoidea</taxon>
        <taxon>Timematidae</taxon>
        <taxon>Timema</taxon>
    </lineage>
</organism>
<evidence type="ECO:0000313" key="2">
    <source>
        <dbReference type="EMBL" id="CAD7394639.1"/>
    </source>
</evidence>
<feature type="region of interest" description="Disordered" evidence="1">
    <location>
        <begin position="47"/>
        <end position="73"/>
    </location>
</feature>